<dbReference type="EMBL" id="JACZHT010000001">
    <property type="protein sequence ID" value="MBE1236096.1"/>
    <property type="molecule type" value="Genomic_DNA"/>
</dbReference>
<feature type="region of interest" description="Disordered" evidence="1">
    <location>
        <begin position="1"/>
        <end position="26"/>
    </location>
</feature>
<dbReference type="InterPro" id="IPR023361">
    <property type="entry name" value="DUF1285_beta_roll_sf"/>
</dbReference>
<organism evidence="4 5">
    <name type="scientific">Phaeovibrio sulfidiphilus</name>
    <dbReference type="NCBI Taxonomy" id="1220600"/>
    <lineage>
        <taxon>Bacteria</taxon>
        <taxon>Pseudomonadati</taxon>
        <taxon>Pseudomonadota</taxon>
        <taxon>Alphaproteobacteria</taxon>
        <taxon>Rhodospirillales</taxon>
        <taxon>Rhodospirillaceae</taxon>
        <taxon>Phaeovibrio</taxon>
    </lineage>
</organism>
<dbReference type="AlphaFoldDB" id="A0A8J6YGY0"/>
<reference evidence="4" key="1">
    <citation type="submission" date="2020-10" db="EMBL/GenBank/DDBJ databases">
        <title>Genome sequence of the unusual species of purple photosynthetic bacteria, Phaeovibrio sulfidiphilus DSM 23193, type strain.</title>
        <authorList>
            <person name="Kyndt J.A."/>
            <person name="Meyer T.E."/>
        </authorList>
    </citation>
    <scope>NUCLEOTIDE SEQUENCE</scope>
    <source>
        <strain evidence="4">DSM 23193</strain>
    </source>
</reference>
<feature type="domain" description="DUF1285" evidence="2">
    <location>
        <begin position="41"/>
        <end position="94"/>
    </location>
</feature>
<dbReference type="Pfam" id="PF21028">
    <property type="entry name" value="DUF1285_C"/>
    <property type="match status" value="1"/>
</dbReference>
<gene>
    <name evidence="4" type="ORF">IHV25_00275</name>
</gene>
<keyword evidence="5" id="KW-1185">Reference proteome</keyword>
<dbReference type="Gene3D" id="3.10.540.10">
    <property type="entry name" value="duf1285 like domain"/>
    <property type="match status" value="1"/>
</dbReference>
<evidence type="ECO:0000256" key="1">
    <source>
        <dbReference type="SAM" id="MobiDB-lite"/>
    </source>
</evidence>
<evidence type="ECO:0000259" key="3">
    <source>
        <dbReference type="Pfam" id="PF21028"/>
    </source>
</evidence>
<evidence type="ECO:0000313" key="4">
    <source>
        <dbReference type="EMBL" id="MBE1236096.1"/>
    </source>
</evidence>
<feature type="compositionally biased region" description="Pro residues" evidence="1">
    <location>
        <begin position="230"/>
        <end position="239"/>
    </location>
</feature>
<feature type="compositionally biased region" description="Basic and acidic residues" evidence="1">
    <location>
        <begin position="1"/>
        <end position="13"/>
    </location>
</feature>
<dbReference type="InterPro" id="IPR048342">
    <property type="entry name" value="DUF1285_C"/>
</dbReference>
<dbReference type="Pfam" id="PF06938">
    <property type="entry name" value="DUF1285_N"/>
    <property type="match status" value="1"/>
</dbReference>
<proteinExistence type="predicted"/>
<dbReference type="Proteomes" id="UP000631034">
    <property type="component" value="Unassembled WGS sequence"/>
</dbReference>
<dbReference type="Gene3D" id="2.30.270.10">
    <property type="entry name" value="duf1285 protein"/>
    <property type="match status" value="1"/>
</dbReference>
<name>A0A8J6YGY0_9PROT</name>
<dbReference type="RefSeq" id="WP_192532980.1">
    <property type="nucleotide sequence ID" value="NZ_JACZHT010000001.1"/>
</dbReference>
<evidence type="ECO:0000259" key="2">
    <source>
        <dbReference type="Pfam" id="PF06938"/>
    </source>
</evidence>
<sequence length="239" mass="25193">MSRRRFDREREAANDDAIGGPFALQDDASFGPLQDARNGGRLEIARDGSWFCNGRPVSQPELVSFLGGMLDRDPRGSYSLDLPSGEVPVLVQDAPFVGEELFIAGCCGPDQALSIRTNLDEITTIDADHPVRVVFDPDGSAADPGGSTRCYVTVRAGLEARLLPHVFDALSTRGVEHRSDNGSVCFGVWSCESFFPLGCLDDRGALVAPGVEDGLAGDSPSSAGADRPADTPPDGPAAS</sequence>
<feature type="domain" description="DUF1285" evidence="3">
    <location>
        <begin position="95"/>
        <end position="197"/>
    </location>
</feature>
<comment type="caution">
    <text evidence="4">The sequence shown here is derived from an EMBL/GenBank/DDBJ whole genome shotgun (WGS) entry which is preliminary data.</text>
</comment>
<accession>A0A8J6YGY0</accession>
<evidence type="ECO:0000313" key="5">
    <source>
        <dbReference type="Proteomes" id="UP000631034"/>
    </source>
</evidence>
<protein>
    <submittedName>
        <fullName evidence="4">DUF1285 domain-containing protein</fullName>
    </submittedName>
</protein>
<dbReference type="InterPro" id="IPR048341">
    <property type="entry name" value="DUF1285_N"/>
</dbReference>
<feature type="region of interest" description="Disordered" evidence="1">
    <location>
        <begin position="210"/>
        <end position="239"/>
    </location>
</feature>